<evidence type="ECO:0000313" key="2">
    <source>
        <dbReference type="Proteomes" id="UP001486888"/>
    </source>
</evidence>
<keyword evidence="1" id="KW-0540">Nuclease</keyword>
<dbReference type="Gene3D" id="1.10.30.50">
    <property type="match status" value="1"/>
</dbReference>
<dbReference type="RefSeq" id="WP_345473961.1">
    <property type="nucleotide sequence ID" value="NZ_CP125942.1"/>
</dbReference>
<organism evidence="1 2">
    <name type="scientific">Glutamicibacter ectropisis</name>
    <dbReference type="NCBI Taxonomy" id="3046593"/>
    <lineage>
        <taxon>Bacteria</taxon>
        <taxon>Bacillati</taxon>
        <taxon>Actinomycetota</taxon>
        <taxon>Actinomycetes</taxon>
        <taxon>Micrococcales</taxon>
        <taxon>Micrococcaceae</taxon>
        <taxon>Glutamicibacter</taxon>
    </lineage>
</organism>
<dbReference type="CDD" id="cd00085">
    <property type="entry name" value="HNHc"/>
    <property type="match status" value="1"/>
</dbReference>
<gene>
    <name evidence="1" type="ORF">QMQ05_06445</name>
</gene>
<keyword evidence="2" id="KW-1185">Reference proteome</keyword>
<dbReference type="AlphaFoldDB" id="A0AAU6WH53"/>
<protein>
    <submittedName>
        <fullName evidence="1">HNH endonuclease signature motif containing protein</fullName>
    </submittedName>
</protein>
<keyword evidence="1" id="KW-0255">Endonuclease</keyword>
<reference evidence="1 2" key="1">
    <citation type="submission" date="2023-05" db="EMBL/GenBank/DDBJ databases">
        <title>Glutamicibacter sp. B1, complete genome.</title>
        <authorList>
            <person name="Long Y.H."/>
            <person name="Fang T."/>
            <person name="Li X.Y."/>
        </authorList>
    </citation>
    <scope>NUCLEOTIDE SEQUENCE [LARGE SCALE GENOMIC DNA]</scope>
    <source>
        <strain evidence="1 2">B1</strain>
    </source>
</reference>
<dbReference type="KEGG" id="gey:QMQ05_06445"/>
<proteinExistence type="predicted"/>
<dbReference type="EMBL" id="CP125942">
    <property type="protein sequence ID" value="XAO47157.1"/>
    <property type="molecule type" value="Genomic_DNA"/>
</dbReference>
<accession>A0AAU6WH53</accession>
<evidence type="ECO:0000313" key="1">
    <source>
        <dbReference type="EMBL" id="XAO47157.1"/>
    </source>
</evidence>
<name>A0AAU6WH53_9MICC</name>
<dbReference type="Proteomes" id="UP001486888">
    <property type="component" value="Chromosome"/>
</dbReference>
<dbReference type="GO" id="GO:0004519">
    <property type="term" value="F:endonuclease activity"/>
    <property type="evidence" value="ECO:0007669"/>
    <property type="project" value="UniProtKB-KW"/>
</dbReference>
<dbReference type="InterPro" id="IPR003615">
    <property type="entry name" value="HNH_nuc"/>
</dbReference>
<keyword evidence="1" id="KW-0378">Hydrolase</keyword>
<sequence length="298" mass="35370">MWRTHHTPDEFCPREYSRDQFAYSVWEKCLDTVRDNDDPNSNWSVRKSALTASLNLVSSAHEKFYTSARTDALWELDEAKFQNGEKSKEYSGWLYTEKLKGYKVVDKLRERILSTSMDDLCPYCNHRTVYDLDHFLPKEKFHLIAVNPWNLVPSCKECNSLKSSFSPKFSEEQFYHPYFSSTENLNWLKAKVIESDKPVINFYVSDDFAEYGRVKRIFEKLQLNRLYKAQTARELLVFSKSFARLKHMPERILRHRVRENLIARGAERSLLPNDWKRAMFIAMAESDWYCDIGFKSSW</sequence>